<name>A0ABY3YJG2_9FLAO</name>
<dbReference type="Proteomes" id="UP000829476">
    <property type="component" value="Chromosome"/>
</dbReference>
<dbReference type="EMBL" id="CP094326">
    <property type="protein sequence ID" value="UNY97308.1"/>
    <property type="molecule type" value="Genomic_DNA"/>
</dbReference>
<dbReference type="SUPFAM" id="SSF53649">
    <property type="entry name" value="Alkaline phosphatase-like"/>
    <property type="match status" value="1"/>
</dbReference>
<accession>A0ABY3YJG2</accession>
<sequence length="520" mass="59303">MRKITLTLSSIVLLLACKNKTSQEVVKQEVSKPNIIYILADDLGYGEIGAYGQEKIETPNIDALAKQGMMFTQHYTSAPVCAPARYMLLTGKHSGHAYIRGNHEWGERGNVWNYREMAKDSTLEGQLPMPEGTITFAKKLQESGYKTSMYGKWGLGAPHTNAIPTKMGFDEFFGYNCQRQAHTYYPLFLYKNENRVHLNNDTIAPNTRLEKGADPYNIESYKNYTLNEFSPDLMFDEMTSFVTRNKENPFFIYWASPIPHAPLQAPKHWVDYYVKKFGDEEPYTGNKGYFPNRYPHATYAAMISYLDENIGKLVQQLKEEGIYENTLIVFTSDNGPTYNGGVDPEFFDSAKPFKSTYGHGKGFVNEGGIRVPMIASWPGMIETGSKTDHISAHYDMFVTLSDLVGFENTENDGISFLPTLLGRDDQTEHQFMYWEFPLYDGQIAIRMGDWKVIRKNIKNTKKEATLELYNLKTDPMRSDNVADQYPEILEKAAEVLKAQHATPEVERFEIPMLENGLLSK</sequence>
<dbReference type="RefSeq" id="WP_242935722.1">
    <property type="nucleotide sequence ID" value="NZ_CP094326.1"/>
</dbReference>
<dbReference type="InterPro" id="IPR052701">
    <property type="entry name" value="GAG_Ulvan_Degrading_Sulfatases"/>
</dbReference>
<dbReference type="PANTHER" id="PTHR43751:SF3">
    <property type="entry name" value="SULFATASE N-TERMINAL DOMAIN-CONTAINING PROTEIN"/>
    <property type="match status" value="1"/>
</dbReference>
<gene>
    <name evidence="4" type="ORF">MQE36_09375</name>
</gene>
<dbReference type="PANTHER" id="PTHR43751">
    <property type="entry name" value="SULFATASE"/>
    <property type="match status" value="1"/>
</dbReference>
<evidence type="ECO:0000256" key="2">
    <source>
        <dbReference type="ARBA" id="ARBA00022801"/>
    </source>
</evidence>
<organism evidence="4 5">
    <name type="scientific">Zhouia spongiae</name>
    <dbReference type="NCBI Taxonomy" id="2202721"/>
    <lineage>
        <taxon>Bacteria</taxon>
        <taxon>Pseudomonadati</taxon>
        <taxon>Bacteroidota</taxon>
        <taxon>Flavobacteriia</taxon>
        <taxon>Flavobacteriales</taxon>
        <taxon>Flavobacteriaceae</taxon>
        <taxon>Zhouia</taxon>
    </lineage>
</organism>
<dbReference type="Pfam" id="PF00884">
    <property type="entry name" value="Sulfatase"/>
    <property type="match status" value="1"/>
</dbReference>
<comment type="similarity">
    <text evidence="1">Belongs to the sulfatase family.</text>
</comment>
<evidence type="ECO:0000313" key="4">
    <source>
        <dbReference type="EMBL" id="UNY97308.1"/>
    </source>
</evidence>
<dbReference type="InterPro" id="IPR024607">
    <property type="entry name" value="Sulfatase_CS"/>
</dbReference>
<proteinExistence type="inferred from homology"/>
<dbReference type="PROSITE" id="PS00523">
    <property type="entry name" value="SULFATASE_1"/>
    <property type="match status" value="1"/>
</dbReference>
<keyword evidence="5" id="KW-1185">Reference proteome</keyword>
<feature type="domain" description="Sulfatase N-terminal" evidence="3">
    <location>
        <begin position="33"/>
        <end position="405"/>
    </location>
</feature>
<dbReference type="PROSITE" id="PS51257">
    <property type="entry name" value="PROKAR_LIPOPROTEIN"/>
    <property type="match status" value="1"/>
</dbReference>
<evidence type="ECO:0000313" key="5">
    <source>
        <dbReference type="Proteomes" id="UP000829476"/>
    </source>
</evidence>
<keyword evidence="2" id="KW-0378">Hydrolase</keyword>
<dbReference type="InterPro" id="IPR000917">
    <property type="entry name" value="Sulfatase_N"/>
</dbReference>
<dbReference type="CDD" id="cd16145">
    <property type="entry name" value="ARS_like"/>
    <property type="match status" value="1"/>
</dbReference>
<reference evidence="4 5" key="1">
    <citation type="journal article" date="2018" name="Int. J. Syst. Evol. Microbiol.">
        <title>Zhouia spongiae sp. nov., isolated from a marine sponge.</title>
        <authorList>
            <person name="Zhuang L."/>
            <person name="Lin B."/>
            <person name="Qin F."/>
            <person name="Luo L."/>
        </authorList>
    </citation>
    <scope>NUCLEOTIDE SEQUENCE [LARGE SCALE GENOMIC DNA]</scope>
    <source>
        <strain evidence="4 5">HN-Y44</strain>
    </source>
</reference>
<evidence type="ECO:0000259" key="3">
    <source>
        <dbReference type="Pfam" id="PF00884"/>
    </source>
</evidence>
<protein>
    <submittedName>
        <fullName evidence="4">Arylsulfatase</fullName>
    </submittedName>
</protein>
<dbReference type="Gene3D" id="3.30.1120.10">
    <property type="match status" value="1"/>
</dbReference>
<evidence type="ECO:0000256" key="1">
    <source>
        <dbReference type="ARBA" id="ARBA00008779"/>
    </source>
</evidence>
<dbReference type="Gene3D" id="3.40.720.10">
    <property type="entry name" value="Alkaline Phosphatase, subunit A"/>
    <property type="match status" value="1"/>
</dbReference>
<dbReference type="InterPro" id="IPR017850">
    <property type="entry name" value="Alkaline_phosphatase_core_sf"/>
</dbReference>